<protein>
    <submittedName>
        <fullName evidence="1">Uncharacterized protein</fullName>
    </submittedName>
</protein>
<dbReference type="Proteomes" id="UP001234297">
    <property type="component" value="Chromosome 1"/>
</dbReference>
<sequence>MAHKMVLHVSPDPKGTYSYAAPEYVATGHLHSKSDVYSFGVLWLEMLSGLRVLNPNRPTEHYNLLKGAKPYLSNRRKLLSLVMDEQIEGQYPSKGAVLAAKLTVKCLETEARGRPSMSEVVRTLEKIQAIKHKP</sequence>
<keyword evidence="2" id="KW-1185">Reference proteome</keyword>
<accession>A0ACC2MN91</accession>
<comment type="caution">
    <text evidence="1">The sequence shown here is derived from an EMBL/GenBank/DDBJ whole genome shotgun (WGS) entry which is preliminary data.</text>
</comment>
<reference evidence="1 2" key="1">
    <citation type="journal article" date="2022" name="Hortic Res">
        <title>A haplotype resolved chromosomal level avocado genome allows analysis of novel avocado genes.</title>
        <authorList>
            <person name="Nath O."/>
            <person name="Fletcher S.J."/>
            <person name="Hayward A."/>
            <person name="Shaw L.M."/>
            <person name="Masouleh A.K."/>
            <person name="Furtado A."/>
            <person name="Henry R.J."/>
            <person name="Mitter N."/>
        </authorList>
    </citation>
    <scope>NUCLEOTIDE SEQUENCE [LARGE SCALE GENOMIC DNA]</scope>
    <source>
        <strain evidence="2">cv. Hass</strain>
    </source>
</reference>
<evidence type="ECO:0000313" key="1">
    <source>
        <dbReference type="EMBL" id="KAJ8647185.1"/>
    </source>
</evidence>
<organism evidence="1 2">
    <name type="scientific">Persea americana</name>
    <name type="common">Avocado</name>
    <dbReference type="NCBI Taxonomy" id="3435"/>
    <lineage>
        <taxon>Eukaryota</taxon>
        <taxon>Viridiplantae</taxon>
        <taxon>Streptophyta</taxon>
        <taxon>Embryophyta</taxon>
        <taxon>Tracheophyta</taxon>
        <taxon>Spermatophyta</taxon>
        <taxon>Magnoliopsida</taxon>
        <taxon>Magnoliidae</taxon>
        <taxon>Laurales</taxon>
        <taxon>Lauraceae</taxon>
        <taxon>Persea</taxon>
    </lineage>
</organism>
<gene>
    <name evidence="1" type="ORF">MRB53_000208</name>
</gene>
<name>A0ACC2MN91_PERAE</name>
<evidence type="ECO:0000313" key="2">
    <source>
        <dbReference type="Proteomes" id="UP001234297"/>
    </source>
</evidence>
<dbReference type="EMBL" id="CM056809">
    <property type="protein sequence ID" value="KAJ8647185.1"/>
    <property type="molecule type" value="Genomic_DNA"/>
</dbReference>
<proteinExistence type="predicted"/>